<dbReference type="Proteomes" id="UP000034190">
    <property type="component" value="Unassembled WGS sequence"/>
</dbReference>
<organism evidence="2 3">
    <name type="scientific">Candidatus Falkowbacteria bacterium GW2011_GWA2_41_14</name>
    <dbReference type="NCBI Taxonomy" id="1618635"/>
    <lineage>
        <taxon>Bacteria</taxon>
        <taxon>Candidatus Falkowiibacteriota</taxon>
    </lineage>
</organism>
<comment type="caution">
    <text evidence="2">The sequence shown here is derived from an EMBL/GenBank/DDBJ whole genome shotgun (WGS) entry which is preliminary data.</text>
</comment>
<accession>A0A0G0X592</accession>
<evidence type="ECO:0000313" key="2">
    <source>
        <dbReference type="EMBL" id="KKR91825.1"/>
    </source>
</evidence>
<gene>
    <name evidence="2" type="ORF">UU43_C0001G0005</name>
</gene>
<sequence>MLLLLSLRATERSEAIPGSKGFTRDCPPERRPPERRPPERLCRAGSLASFVVPEYRASRDDRRILNFTLSFLILIFAF</sequence>
<proteinExistence type="predicted"/>
<reference evidence="2 3" key="1">
    <citation type="journal article" date="2015" name="Nature">
        <title>rRNA introns, odd ribosomes, and small enigmatic genomes across a large radiation of phyla.</title>
        <authorList>
            <person name="Brown C.T."/>
            <person name="Hug L.A."/>
            <person name="Thomas B.C."/>
            <person name="Sharon I."/>
            <person name="Castelle C.J."/>
            <person name="Singh A."/>
            <person name="Wilkins M.J."/>
            <person name="Williams K.H."/>
            <person name="Banfield J.F."/>
        </authorList>
    </citation>
    <scope>NUCLEOTIDE SEQUENCE [LARGE SCALE GENOMIC DNA]</scope>
</reference>
<dbReference type="EMBL" id="LCAP01000001">
    <property type="protein sequence ID" value="KKR91825.1"/>
    <property type="molecule type" value="Genomic_DNA"/>
</dbReference>
<feature type="region of interest" description="Disordered" evidence="1">
    <location>
        <begin position="15"/>
        <end position="38"/>
    </location>
</feature>
<feature type="compositionally biased region" description="Basic and acidic residues" evidence="1">
    <location>
        <begin position="22"/>
        <end position="38"/>
    </location>
</feature>
<name>A0A0G0X592_9BACT</name>
<evidence type="ECO:0000256" key="1">
    <source>
        <dbReference type="SAM" id="MobiDB-lite"/>
    </source>
</evidence>
<protein>
    <submittedName>
        <fullName evidence="2">Uncharacterized protein</fullName>
    </submittedName>
</protein>
<dbReference type="AlphaFoldDB" id="A0A0G0X592"/>
<evidence type="ECO:0000313" key="3">
    <source>
        <dbReference type="Proteomes" id="UP000034190"/>
    </source>
</evidence>